<proteinExistence type="predicted"/>
<comment type="caution">
    <text evidence="1">The sequence shown here is derived from an EMBL/GenBank/DDBJ whole genome shotgun (WGS) entry which is preliminary data.</text>
</comment>
<dbReference type="EMBL" id="CAPB01000001">
    <property type="protein sequence ID" value="CCO91989.1"/>
    <property type="molecule type" value="Genomic_DNA"/>
</dbReference>
<gene>
    <name evidence="1" type="ORF">BN437_0008</name>
</gene>
<organism evidence="1 2">
    <name type="scientific">Erwinia amylovora NBRC 12687 = CFBP 1232</name>
    <dbReference type="NCBI Taxonomy" id="1219359"/>
    <lineage>
        <taxon>Bacteria</taxon>
        <taxon>Pseudomonadati</taxon>
        <taxon>Pseudomonadota</taxon>
        <taxon>Gammaproteobacteria</taxon>
        <taxon>Enterobacterales</taxon>
        <taxon>Erwiniaceae</taxon>
        <taxon>Erwinia</taxon>
    </lineage>
</organism>
<reference evidence="1 2" key="1">
    <citation type="submission" date="2012-11" db="EMBL/GenBank/DDBJ databases">
        <authorList>
            <person name="Linke B."/>
        </authorList>
    </citation>
    <scope>NUCLEOTIDE SEQUENCE [LARGE SCALE GENOMIC DNA]</scope>
    <source>
        <strain evidence="2">CFBP 1232</strain>
    </source>
</reference>
<evidence type="ECO:0000313" key="2">
    <source>
        <dbReference type="Proteomes" id="UP000013111"/>
    </source>
</evidence>
<evidence type="ECO:0000313" key="1">
    <source>
        <dbReference type="EMBL" id="CCO91989.1"/>
    </source>
</evidence>
<name>A0A830ZYS6_ERWAM</name>
<accession>A0A830ZYS6</accession>
<sequence length="31" mass="3411">MIVTAVGPRLLLAFDRQLSSDLYLSLDGSMQ</sequence>
<dbReference type="Proteomes" id="UP000013111">
    <property type="component" value="Unassembled WGS sequence"/>
</dbReference>
<protein>
    <submittedName>
        <fullName evidence="1">Uncharacterized protein</fullName>
    </submittedName>
</protein>
<dbReference type="AlphaFoldDB" id="A0A830ZYS6"/>
<reference evidence="1 2" key="2">
    <citation type="submission" date="2013-04" db="EMBL/GenBank/DDBJ databases">
        <title>Comparative genomics of 12 strains of Erwinia amylovora identifies a pan-genome with a large conserved core and provides insights into host specificity.</title>
        <authorList>
            <person name="Mann R.A."/>
            <person name="Smits T.H.M."/>
            <person name="Buehlmann A."/>
            <person name="Blom J."/>
            <person name="Goesmann A."/>
            <person name="Frey J.E."/>
            <person name="Plummer K.M."/>
            <person name="Beer S.V."/>
            <person name="Luck J."/>
            <person name="Duffy B."/>
            <person name="Rodoni B."/>
        </authorList>
    </citation>
    <scope>NUCLEOTIDE SEQUENCE [LARGE SCALE GENOMIC DNA]</scope>
    <source>
        <strain evidence="2">CFBP 1232</strain>
    </source>
</reference>